<evidence type="ECO:0000256" key="5">
    <source>
        <dbReference type="ARBA" id="ARBA00022840"/>
    </source>
</evidence>
<dbReference type="InterPro" id="IPR042197">
    <property type="entry name" value="Apaf_helical"/>
</dbReference>
<dbReference type="GO" id="GO:0006952">
    <property type="term" value="P:defense response"/>
    <property type="evidence" value="ECO:0007669"/>
    <property type="project" value="UniProtKB-KW"/>
</dbReference>
<feature type="domain" description="NB-ARC" evidence="6">
    <location>
        <begin position="80"/>
        <end position="131"/>
    </location>
</feature>
<dbReference type="Gene3D" id="1.10.10.10">
    <property type="entry name" value="Winged helix-like DNA-binding domain superfamily/Winged helix DNA-binding domain"/>
    <property type="match status" value="1"/>
</dbReference>
<comment type="caution">
    <text evidence="8">The sequence shown here is derived from an EMBL/GenBank/DDBJ whole genome shotgun (WGS) entry which is preliminary data.</text>
</comment>
<dbReference type="AlphaFoldDB" id="A0AAP0N2N8"/>
<keyword evidence="1" id="KW-0433">Leucine-rich repeat</keyword>
<organism evidence="8 9">
    <name type="scientific">Citrus x changshan-huyou</name>
    <dbReference type="NCBI Taxonomy" id="2935761"/>
    <lineage>
        <taxon>Eukaryota</taxon>
        <taxon>Viridiplantae</taxon>
        <taxon>Streptophyta</taxon>
        <taxon>Embryophyta</taxon>
        <taxon>Tracheophyta</taxon>
        <taxon>Spermatophyta</taxon>
        <taxon>Magnoliopsida</taxon>
        <taxon>eudicotyledons</taxon>
        <taxon>Gunneridae</taxon>
        <taxon>Pentapetalae</taxon>
        <taxon>rosids</taxon>
        <taxon>malvids</taxon>
        <taxon>Sapindales</taxon>
        <taxon>Rutaceae</taxon>
        <taxon>Aurantioideae</taxon>
        <taxon>Citrus</taxon>
    </lineage>
</organism>
<sequence>MMRGYSATNETAGASARVAFKSARCGNSIPATRSGKKVFETLQQVQGLTNEGDFKEVAQRVPENPVDERPLPPTVVGLQSTFDRIWRCLMEEQMGIVGLYGMGEVGKTTLLTQINKKFLHTPNDFDFVIWVGLPVPCRTSASNKIVFTAREFEVCGQMEAQKSFKVERLGYEGTWKLFEEKVGKEILDSHPDIPELAETVAKECGGLPLALITVGRAMASKKTPREWQHAIEVLRSSAYKFSGMESRVFSRLKLSYDFLSGDETRFYLPYCSSYPEDYKIFVEDLIDCWICEGFLDEYDGFEARNQGYSVIRVLLHACLLVEEEDNHVKMHDVIRDMALWIASTIDKDKEKFLVLAGVGLTEPPRTGLWNAVTRMSLMRNKITRLLESPPSPLLQTLSLSSNDLYTTVKTIQGTPGFHSLLNVDKSNCRFLLHVTWLILIPILKRFRIHNCEDLEEIISVRGLREFPAVMWNIIPFARLEYLIIGG</sequence>
<dbReference type="EMBL" id="JBCGBO010000001">
    <property type="protein sequence ID" value="KAK9229281.1"/>
    <property type="molecule type" value="Genomic_DNA"/>
</dbReference>
<protein>
    <recommendedName>
        <fullName evidence="10">NB-ARC domain-containing protein</fullName>
    </recommendedName>
</protein>
<dbReference type="SUPFAM" id="SSF52540">
    <property type="entry name" value="P-loop containing nucleoside triphosphate hydrolases"/>
    <property type="match status" value="1"/>
</dbReference>
<feature type="domain" description="Disease resistance protein winged helix" evidence="7">
    <location>
        <begin position="274"/>
        <end position="338"/>
    </location>
</feature>
<dbReference type="FunFam" id="1.10.10.10:FF:000322">
    <property type="entry name" value="Probable disease resistance protein At1g63360"/>
    <property type="match status" value="1"/>
</dbReference>
<dbReference type="InterPro" id="IPR027417">
    <property type="entry name" value="P-loop_NTPase"/>
</dbReference>
<feature type="domain" description="NB-ARC" evidence="6">
    <location>
        <begin position="140"/>
        <end position="185"/>
    </location>
</feature>
<evidence type="ECO:0000259" key="7">
    <source>
        <dbReference type="Pfam" id="PF23559"/>
    </source>
</evidence>
<evidence type="ECO:0000313" key="9">
    <source>
        <dbReference type="Proteomes" id="UP001428341"/>
    </source>
</evidence>
<dbReference type="GO" id="GO:0043531">
    <property type="term" value="F:ADP binding"/>
    <property type="evidence" value="ECO:0007669"/>
    <property type="project" value="InterPro"/>
</dbReference>
<dbReference type="Gene3D" id="3.40.50.300">
    <property type="entry name" value="P-loop containing nucleotide triphosphate hydrolases"/>
    <property type="match status" value="1"/>
</dbReference>
<evidence type="ECO:0000256" key="4">
    <source>
        <dbReference type="ARBA" id="ARBA00022821"/>
    </source>
</evidence>
<evidence type="ECO:0000259" key="6">
    <source>
        <dbReference type="Pfam" id="PF00931"/>
    </source>
</evidence>
<dbReference type="FunFam" id="1.10.8.430:FF:000003">
    <property type="entry name" value="Probable disease resistance protein At5g66910"/>
    <property type="match status" value="1"/>
</dbReference>
<accession>A0AAP0N2N8</accession>
<evidence type="ECO:0000256" key="3">
    <source>
        <dbReference type="ARBA" id="ARBA00022741"/>
    </source>
</evidence>
<gene>
    <name evidence="8" type="ORF">WN944_022240</name>
</gene>
<dbReference type="PANTHER" id="PTHR33463">
    <property type="entry name" value="NB-ARC DOMAIN-CONTAINING PROTEIN-RELATED"/>
    <property type="match status" value="1"/>
</dbReference>
<evidence type="ECO:0000256" key="1">
    <source>
        <dbReference type="ARBA" id="ARBA00022614"/>
    </source>
</evidence>
<dbReference type="InterPro" id="IPR050905">
    <property type="entry name" value="Plant_NBS-LRR"/>
</dbReference>
<keyword evidence="5" id="KW-0067">ATP-binding</keyword>
<keyword evidence="2" id="KW-0677">Repeat</keyword>
<dbReference type="Gene3D" id="1.10.8.430">
    <property type="entry name" value="Helical domain of apoptotic protease-activating factors"/>
    <property type="match status" value="1"/>
</dbReference>
<evidence type="ECO:0008006" key="10">
    <source>
        <dbReference type="Google" id="ProtNLM"/>
    </source>
</evidence>
<dbReference type="Proteomes" id="UP001428341">
    <property type="component" value="Unassembled WGS sequence"/>
</dbReference>
<dbReference type="InterPro" id="IPR002182">
    <property type="entry name" value="NB-ARC"/>
</dbReference>
<proteinExistence type="predicted"/>
<keyword evidence="4" id="KW-0611">Plant defense</keyword>
<keyword evidence="3" id="KW-0547">Nucleotide-binding</keyword>
<reference evidence="8 9" key="1">
    <citation type="submission" date="2024-05" db="EMBL/GenBank/DDBJ databases">
        <title>Haplotype-resolved chromosome-level genome assembly of Huyou (Citrus changshanensis).</title>
        <authorList>
            <person name="Miao C."/>
            <person name="Chen W."/>
            <person name="Wu Y."/>
            <person name="Wang L."/>
            <person name="Zhao S."/>
            <person name="Grierson D."/>
            <person name="Xu C."/>
            <person name="Chen K."/>
        </authorList>
    </citation>
    <scope>NUCLEOTIDE SEQUENCE [LARGE SCALE GENOMIC DNA]</scope>
    <source>
        <strain evidence="8">01-14</strain>
        <tissue evidence="8">Leaf</tissue>
    </source>
</reference>
<dbReference type="Pfam" id="PF00931">
    <property type="entry name" value="NB-ARC"/>
    <property type="match status" value="2"/>
</dbReference>
<name>A0AAP0N2N8_9ROSI</name>
<evidence type="ECO:0000256" key="2">
    <source>
        <dbReference type="ARBA" id="ARBA00022737"/>
    </source>
</evidence>
<dbReference type="GO" id="GO:0005524">
    <property type="term" value="F:ATP binding"/>
    <property type="evidence" value="ECO:0007669"/>
    <property type="project" value="UniProtKB-KW"/>
</dbReference>
<dbReference type="InterPro" id="IPR058922">
    <property type="entry name" value="WHD_DRP"/>
</dbReference>
<dbReference type="PANTHER" id="PTHR33463:SF220">
    <property type="entry name" value="NB-ARC DOMAIN-CONTAINING PROTEIN"/>
    <property type="match status" value="1"/>
</dbReference>
<evidence type="ECO:0000313" key="8">
    <source>
        <dbReference type="EMBL" id="KAK9229281.1"/>
    </source>
</evidence>
<dbReference type="Pfam" id="PF23559">
    <property type="entry name" value="WHD_DRP"/>
    <property type="match status" value="1"/>
</dbReference>
<keyword evidence="9" id="KW-1185">Reference proteome</keyword>
<dbReference type="InterPro" id="IPR036388">
    <property type="entry name" value="WH-like_DNA-bd_sf"/>
</dbReference>
<dbReference type="SUPFAM" id="SSF52058">
    <property type="entry name" value="L domain-like"/>
    <property type="match status" value="1"/>
</dbReference>